<dbReference type="InterPro" id="IPR018702">
    <property type="entry name" value="DUF2207"/>
</dbReference>
<dbReference type="AlphaFoldDB" id="A0A1X7KIR8"/>
<dbReference type="InterPro" id="IPR036259">
    <property type="entry name" value="MFS_trans_sf"/>
</dbReference>
<dbReference type="Pfam" id="PF20990">
    <property type="entry name" value="DUF2207_C"/>
    <property type="match status" value="2"/>
</dbReference>
<evidence type="ECO:0000259" key="5">
    <source>
        <dbReference type="Pfam" id="PF20990"/>
    </source>
</evidence>
<evidence type="ECO:0000256" key="2">
    <source>
        <dbReference type="SAM" id="Phobius"/>
    </source>
</evidence>
<feature type="domain" description="Predicted membrane protein YciQ-like C-terminal" evidence="5">
    <location>
        <begin position="269"/>
        <end position="439"/>
    </location>
</feature>
<name>A0A1X7KIR8_9BACT</name>
<evidence type="ECO:0000256" key="1">
    <source>
        <dbReference type="SAM" id="MobiDB-lite"/>
    </source>
</evidence>
<accession>A0A1X7KIR8</accession>
<dbReference type="Pfam" id="PF09972">
    <property type="entry name" value="DUF2207"/>
    <property type="match status" value="1"/>
</dbReference>
<feature type="region of interest" description="Disordered" evidence="1">
    <location>
        <begin position="613"/>
        <end position="641"/>
    </location>
</feature>
<evidence type="ECO:0000256" key="3">
    <source>
        <dbReference type="SAM" id="SignalP"/>
    </source>
</evidence>
<gene>
    <name evidence="6" type="ORF">SAMN06275492_1293</name>
</gene>
<dbReference type="InterPro" id="IPR048389">
    <property type="entry name" value="YciQ-like_C"/>
</dbReference>
<dbReference type="RefSeq" id="WP_085545206.1">
    <property type="nucleotide sequence ID" value="NZ_FXBB01000029.1"/>
</dbReference>
<keyword evidence="7" id="KW-1185">Reference proteome</keyword>
<keyword evidence="2" id="KW-0472">Membrane</keyword>
<feature type="domain" description="DUF2207" evidence="4">
    <location>
        <begin position="26"/>
        <end position="215"/>
    </location>
</feature>
<feature type="transmembrane region" description="Helical" evidence="2">
    <location>
        <begin position="483"/>
        <end position="501"/>
    </location>
</feature>
<protein>
    <submittedName>
        <fullName evidence="6">Predicted membrane protein</fullName>
    </submittedName>
</protein>
<dbReference type="Proteomes" id="UP000193355">
    <property type="component" value="Unassembled WGS sequence"/>
</dbReference>
<feature type="domain" description="Predicted membrane protein YciQ-like C-terminal" evidence="5">
    <location>
        <begin position="447"/>
        <end position="561"/>
    </location>
</feature>
<organism evidence="6 7">
    <name type="scientific">Dethiosulfovibrio salsuginis</name>
    <dbReference type="NCBI Taxonomy" id="561720"/>
    <lineage>
        <taxon>Bacteria</taxon>
        <taxon>Thermotogati</taxon>
        <taxon>Synergistota</taxon>
        <taxon>Synergistia</taxon>
        <taxon>Synergistales</taxon>
        <taxon>Dethiosulfovibrionaceae</taxon>
        <taxon>Dethiosulfovibrio</taxon>
    </lineage>
</organism>
<sequence>MKKLRFKALVLSLALFALPATAAEVITDFHSDVKIDQEGVLHVTETISVNAEGVQIKRGIFRDFPTDYRGKDGKTITVPFNVTSVTRDGKEEPWTTQGLSNGVRVRIGSSEVLLPRGEHRYTISYTTARQIGFFDEHDELYWNVTGNGWQFPILKASCRVKLPPGAEVLQLGAWTGFEGSKDRNATMTSEGLSTALFQTTRKLSPREGLTIAVSWPKGLVSPPGENAYFLTDYGMDLTFGTAALLGLIYFLWAWFKVGKDPRKGTIIPRFTPPEDLSPAATRQMSIMGFDNRSFSSAIISLAVKGYLIISEEEGLFKKYRLTKTSTDRRKDKPSKEEQRLFSVLLGSRESVLLKQESHEIIGAARDAARDTLESAYGHLYRRNIGYTVVGILLMIAVLVPGAFLFGRGEEDIAFSLGATAAATVAAVVFSTLIRTMRRRWRETKGIKALFAVTTIAIALAVLATVFGLSILVGSTVLYPEATWAMTLIALIPAIFIPIMRAPTSEGRALMDQVEGFAMYLKVAEEDRLNVLNPPEKTPELFERYLPYALALGLEQAWGDKFAKVLEAAQGTDGTYSPGWYAGTAPLHVGAMGSFASDLGSSFSSAVASSATAPGSDSAFSGGGGGGGSSGGGGGGGGGGGW</sequence>
<feature type="transmembrane region" description="Helical" evidence="2">
    <location>
        <begin position="412"/>
        <end position="436"/>
    </location>
</feature>
<evidence type="ECO:0000313" key="6">
    <source>
        <dbReference type="EMBL" id="SMG41120.1"/>
    </source>
</evidence>
<feature type="chain" id="PRO_5013344565" evidence="3">
    <location>
        <begin position="23"/>
        <end position="641"/>
    </location>
</feature>
<dbReference type="EMBL" id="FXBB01000029">
    <property type="protein sequence ID" value="SMG41120.1"/>
    <property type="molecule type" value="Genomic_DNA"/>
</dbReference>
<reference evidence="7" key="1">
    <citation type="submission" date="2017-04" db="EMBL/GenBank/DDBJ databases">
        <authorList>
            <person name="Varghese N."/>
            <person name="Submissions S."/>
        </authorList>
    </citation>
    <scope>NUCLEOTIDE SEQUENCE [LARGE SCALE GENOMIC DNA]</scope>
    <source>
        <strain evidence="7">USBA 82</strain>
    </source>
</reference>
<feature type="signal peptide" evidence="3">
    <location>
        <begin position="1"/>
        <end position="22"/>
    </location>
</feature>
<evidence type="ECO:0000313" key="7">
    <source>
        <dbReference type="Proteomes" id="UP000193355"/>
    </source>
</evidence>
<feature type="transmembrane region" description="Helical" evidence="2">
    <location>
        <begin position="448"/>
        <end position="471"/>
    </location>
</feature>
<feature type="transmembrane region" description="Helical" evidence="2">
    <location>
        <begin position="384"/>
        <end position="406"/>
    </location>
</feature>
<feature type="transmembrane region" description="Helical" evidence="2">
    <location>
        <begin position="237"/>
        <end position="255"/>
    </location>
</feature>
<evidence type="ECO:0000259" key="4">
    <source>
        <dbReference type="Pfam" id="PF09972"/>
    </source>
</evidence>
<keyword evidence="3" id="KW-0732">Signal</keyword>
<dbReference type="SUPFAM" id="SSF103473">
    <property type="entry name" value="MFS general substrate transporter"/>
    <property type="match status" value="1"/>
</dbReference>
<keyword evidence="2" id="KW-0812">Transmembrane</keyword>
<proteinExistence type="predicted"/>
<dbReference type="STRING" id="561720.SAMN06275492_1293"/>
<keyword evidence="2" id="KW-1133">Transmembrane helix</keyword>
<feature type="compositionally biased region" description="Gly residues" evidence="1">
    <location>
        <begin position="620"/>
        <end position="641"/>
    </location>
</feature>